<protein>
    <submittedName>
        <fullName evidence="4">AAA family ATPase</fullName>
    </submittedName>
</protein>
<evidence type="ECO:0000313" key="4">
    <source>
        <dbReference type="EMBL" id="EDB4299900.1"/>
    </source>
</evidence>
<comment type="caution">
    <text evidence="4">The sequence shown here is derived from an EMBL/GenBank/DDBJ whole genome shotgun (WGS) entry which is preliminary data.</text>
</comment>
<dbReference type="SUPFAM" id="SSF52540">
    <property type="entry name" value="P-loop containing nucleoside triphosphate hydrolases"/>
    <property type="match status" value="1"/>
</dbReference>
<reference evidence="4" key="1">
    <citation type="submission" date="2018-07" db="EMBL/GenBank/DDBJ databases">
        <authorList>
            <consortium name="GenomeTrakr network: Whole genome sequencing for foodborne pathogen traceback"/>
        </authorList>
    </citation>
    <scope>NUCLEOTIDE SEQUENCE</scope>
    <source>
        <strain evidence="3">CFSAN032143</strain>
        <strain evidence="4">CFSAN032161</strain>
    </source>
</reference>
<dbReference type="Gene3D" id="1.10.1180.10">
    <property type="entry name" value="B transposition protein, C-terminal domain"/>
    <property type="match status" value="1"/>
</dbReference>
<evidence type="ECO:0000313" key="3">
    <source>
        <dbReference type="EMBL" id="EDA0009074.1"/>
    </source>
</evidence>
<proteinExistence type="predicted"/>
<dbReference type="FunFam" id="1.10.1180.10:FF:000001">
    <property type="entry name" value="DNA transposition protein (GpB)"/>
    <property type="match status" value="1"/>
</dbReference>
<sequence length="312" mass="34985">MNISDIRAGLRTLVESGETTMTRIAKESGVSLSAVSGFMNDKYNGNMETIGDILELWLEDYHRAAELPEPPRFVETRTARQIWTSMRFASLTESISVICGNPGVGKTEAAREFRRTNNNVWMITITPSCASVLECLTELAYELGMNDAPRRKGPLSRALRRRLEGTQGLVIIDEADHLSAEVLEELRLLQESARIGLVLMGNHRVYSNMTGGNRTVEFARLFSRIAKRTAINKTKIDDVKAIADAWQITGENERELLQQIAQKPGALRILNHSLRLAAMTAHGKGERVNEDYLRQAFRELDLDVDISTLLRT</sequence>
<dbReference type="GO" id="GO:0003677">
    <property type="term" value="F:DNA binding"/>
    <property type="evidence" value="ECO:0007669"/>
    <property type="project" value="InterPro"/>
</dbReference>
<gene>
    <name evidence="3" type="ORF">AXU14_01645</name>
    <name evidence="4" type="ORF">AXU32_04795</name>
</gene>
<evidence type="ECO:0000259" key="2">
    <source>
        <dbReference type="Pfam" id="PF13401"/>
    </source>
</evidence>
<feature type="domain" description="ORC1/DEAH AAA+ ATPase" evidence="2">
    <location>
        <begin position="92"/>
        <end position="205"/>
    </location>
</feature>
<dbReference type="FunFam" id="3.40.50.300:FF:002149">
    <property type="entry name" value="DNA transposition protein (GpB)"/>
    <property type="match status" value="1"/>
</dbReference>
<dbReference type="SUPFAM" id="SSF47681">
    <property type="entry name" value="C-terminal domain of B transposition protein"/>
    <property type="match status" value="1"/>
</dbReference>
<dbReference type="AlphaFoldDB" id="A0A3U8JEF3"/>
<dbReference type="InterPro" id="IPR009084">
    <property type="entry name" value="B_transpositn_C"/>
</dbReference>
<dbReference type="InterPro" id="IPR049945">
    <property type="entry name" value="AAA_22"/>
</dbReference>
<evidence type="ECO:0000259" key="1">
    <source>
        <dbReference type="Pfam" id="PF09077"/>
    </source>
</evidence>
<dbReference type="PANTHER" id="PTHR35894:SF5">
    <property type="entry name" value="MU-LIKE PROPHAGE FLUMU DNA TRANSPOSITION PROTEIN B"/>
    <property type="match status" value="1"/>
</dbReference>
<dbReference type="InterPro" id="IPR036733">
    <property type="entry name" value="B_transposit_C_sf"/>
</dbReference>
<dbReference type="InterPro" id="IPR052026">
    <property type="entry name" value="ExeA_AAA_ATPase_DNA-bind"/>
</dbReference>
<dbReference type="PANTHER" id="PTHR35894">
    <property type="entry name" value="GENERAL SECRETION PATHWAY PROTEIN A-RELATED"/>
    <property type="match status" value="1"/>
</dbReference>
<name>A0A3U8JEF3_SALMO</name>
<dbReference type="EMBL" id="AALNLT010000007">
    <property type="protein sequence ID" value="EDB4299900.1"/>
    <property type="molecule type" value="Genomic_DNA"/>
</dbReference>
<dbReference type="Gene3D" id="3.40.50.300">
    <property type="entry name" value="P-loop containing nucleotide triphosphate hydrolases"/>
    <property type="match status" value="1"/>
</dbReference>
<dbReference type="EMBL" id="AALIOX010000001">
    <property type="protein sequence ID" value="EDA0009074.1"/>
    <property type="molecule type" value="Genomic_DNA"/>
</dbReference>
<feature type="domain" description="B transposition protein C-terminal" evidence="1">
    <location>
        <begin position="223"/>
        <end position="300"/>
    </location>
</feature>
<dbReference type="GO" id="GO:0016887">
    <property type="term" value="F:ATP hydrolysis activity"/>
    <property type="evidence" value="ECO:0007669"/>
    <property type="project" value="InterPro"/>
</dbReference>
<dbReference type="Pfam" id="PF09077">
    <property type="entry name" value="Phage-MuB_C"/>
    <property type="match status" value="1"/>
</dbReference>
<dbReference type="Gene3D" id="1.10.260.40">
    <property type="entry name" value="lambda repressor-like DNA-binding domains"/>
    <property type="match status" value="1"/>
</dbReference>
<dbReference type="InterPro" id="IPR010982">
    <property type="entry name" value="Lambda_DNA-bd_dom_sf"/>
</dbReference>
<dbReference type="GO" id="GO:0006313">
    <property type="term" value="P:DNA transposition"/>
    <property type="evidence" value="ECO:0007669"/>
    <property type="project" value="InterPro"/>
</dbReference>
<organism evidence="4">
    <name type="scientific">Salmonella montevideo</name>
    <dbReference type="NCBI Taxonomy" id="115981"/>
    <lineage>
        <taxon>Bacteria</taxon>
        <taxon>Pseudomonadati</taxon>
        <taxon>Pseudomonadota</taxon>
        <taxon>Gammaproteobacteria</taxon>
        <taxon>Enterobacterales</taxon>
        <taxon>Enterobacteriaceae</taxon>
        <taxon>Salmonella</taxon>
    </lineage>
</organism>
<accession>A0A3U8JEF3</accession>
<dbReference type="Pfam" id="PF13401">
    <property type="entry name" value="AAA_22"/>
    <property type="match status" value="1"/>
</dbReference>
<dbReference type="InterPro" id="IPR027417">
    <property type="entry name" value="P-loop_NTPase"/>
</dbReference>